<dbReference type="RefSeq" id="WP_211912042.1">
    <property type="nucleotide sequence ID" value="NZ_CP036498.1"/>
</dbReference>
<name>A0ABX8A892_9BRAD</name>
<reference evidence="1 2" key="1">
    <citation type="submission" date="2019-02" db="EMBL/GenBank/DDBJ databases">
        <title>Emended description of the genus Rhodopseudomonas and description of Rhodopseudomonas albus sp. nov., a non-phototrophic, heavy-metal-tolerant bacterium isolated from garden soil.</title>
        <authorList>
            <person name="Bao Z."/>
            <person name="Cao W.W."/>
            <person name="Sato Y."/>
            <person name="Nishizawa T."/>
            <person name="Zhao J."/>
            <person name="Guo Y."/>
            <person name="Ohta H."/>
        </authorList>
    </citation>
    <scope>NUCLEOTIDE SEQUENCE [LARGE SCALE GENOMIC DNA]</scope>
    <source>
        <strain evidence="1 2">SK50-23</strain>
    </source>
</reference>
<dbReference type="CDD" id="cd04301">
    <property type="entry name" value="NAT_SF"/>
    <property type="match status" value="1"/>
</dbReference>
<evidence type="ECO:0000313" key="1">
    <source>
        <dbReference type="EMBL" id="QUS38505.1"/>
    </source>
</evidence>
<sequence length="121" mass="12972">MRQRPGALNATYELEVTMRIDTAIASDAVSLTQIVNAAYRGSGGSVGWTAETDLISGARIRLADMEAMIADPTITILVARDDRHIDPLGCIAVENDDESCMLSMLAVDPAIQGARIGRRLL</sequence>
<protein>
    <submittedName>
        <fullName evidence="1">GNAT family N-acetyltransferase</fullName>
    </submittedName>
</protein>
<dbReference type="EMBL" id="CP036498">
    <property type="protein sequence ID" value="QUS38505.1"/>
    <property type="molecule type" value="Genomic_DNA"/>
</dbReference>
<proteinExistence type="predicted"/>
<dbReference type="SUPFAM" id="SSF55729">
    <property type="entry name" value="Acyl-CoA N-acyltransferases (Nat)"/>
    <property type="match status" value="1"/>
</dbReference>
<dbReference type="Gene3D" id="3.40.630.30">
    <property type="match status" value="1"/>
</dbReference>
<dbReference type="Proteomes" id="UP000682843">
    <property type="component" value="Chromosome"/>
</dbReference>
<accession>A0ABX8A892</accession>
<dbReference type="InterPro" id="IPR016181">
    <property type="entry name" value="Acyl_CoA_acyltransferase"/>
</dbReference>
<keyword evidence="2" id="KW-1185">Reference proteome</keyword>
<organism evidence="1 2">
    <name type="scientific">Tardiphaga alba</name>
    <dbReference type="NCBI Taxonomy" id="340268"/>
    <lineage>
        <taxon>Bacteria</taxon>
        <taxon>Pseudomonadati</taxon>
        <taxon>Pseudomonadota</taxon>
        <taxon>Alphaproteobacteria</taxon>
        <taxon>Hyphomicrobiales</taxon>
        <taxon>Nitrobacteraceae</taxon>
        <taxon>Tardiphaga</taxon>
    </lineage>
</organism>
<gene>
    <name evidence="1" type="ORF">RPMA_06410</name>
</gene>
<evidence type="ECO:0000313" key="2">
    <source>
        <dbReference type="Proteomes" id="UP000682843"/>
    </source>
</evidence>